<dbReference type="Pfam" id="PF04321">
    <property type="entry name" value="RmlD_sub_bind"/>
    <property type="match status" value="1"/>
</dbReference>
<evidence type="ECO:0000313" key="7">
    <source>
        <dbReference type="EMBL" id="OKL53367.1"/>
    </source>
</evidence>
<dbReference type="Gene3D" id="3.90.25.10">
    <property type="entry name" value="UDP-galactose 4-epimerase, domain 1"/>
    <property type="match status" value="1"/>
</dbReference>
<keyword evidence="8" id="KW-1185">Reference proteome</keyword>
<dbReference type="PANTHER" id="PTHR10491">
    <property type="entry name" value="DTDP-4-DEHYDRORHAMNOSE REDUCTASE"/>
    <property type="match status" value="1"/>
</dbReference>
<evidence type="ECO:0000313" key="8">
    <source>
        <dbReference type="Proteomes" id="UP000185628"/>
    </source>
</evidence>
<evidence type="ECO:0000259" key="6">
    <source>
        <dbReference type="Pfam" id="PF04321"/>
    </source>
</evidence>
<dbReference type="GO" id="GO:0005829">
    <property type="term" value="C:cytosol"/>
    <property type="evidence" value="ECO:0007669"/>
    <property type="project" value="TreeGrafter"/>
</dbReference>
<dbReference type="InterPro" id="IPR011051">
    <property type="entry name" value="RmlC_Cupin_sf"/>
</dbReference>
<sequence>MTASIQVHPTAIGGLLLIDLPVHGDNRGWFKENWQREKLLDAGVPDLGPVQNNISFNTEPGVTRGIHAEPWDKYISVAHGKVFGAWLDLRAGDGFGRVVTAEITPDKAVYVPRGVGNAFQTLEADTVYTYLVNEHWSPEARAEYTFVNLADPTLGIDWPIELSHAQMSDADRAHPQLSDVQPMGERPLLIIGSGGQLGRALVQACEQRGISFRAVDREQWDMAEPDSWSDQLLQSSRVVINAAAYTAVDAAETDEGRQAAWAVNATGASALAARCDAARVPLVHVSTDYVFDGRLVPDLKYVPDSPRSPLGVYGQSKAAGEVAVAALSRHWIVRTSWLIGDGPNFVRTMMNLAERGVDPAVITDQRGRLSFASELAEGILHLIATGTPFGTYQLTGAGEPCSWFDIAQEVFRLVGADPNRVTPVTTEEYGRGRDSMAPRPHNSVMCLGATKSAGFQPRDHMESLAAYIRQQGAGL</sequence>
<dbReference type="Gene3D" id="3.40.50.720">
    <property type="entry name" value="NAD(P)-binding Rossmann-like Domain"/>
    <property type="match status" value="1"/>
</dbReference>
<name>A0A1Q5Q0N7_9ACTO</name>
<keyword evidence="5" id="KW-0560">Oxidoreductase</keyword>
<dbReference type="GO" id="GO:0008831">
    <property type="term" value="F:dTDP-4-dehydrorhamnose reductase activity"/>
    <property type="evidence" value="ECO:0007669"/>
    <property type="project" value="UniProtKB-EC"/>
</dbReference>
<comment type="pathway">
    <text evidence="5">Carbohydrate biosynthesis; dTDP-L-rhamnose biosynthesis.</text>
</comment>
<dbReference type="SUPFAM" id="SSF51182">
    <property type="entry name" value="RmlC-like cupins"/>
    <property type="match status" value="1"/>
</dbReference>
<comment type="caution">
    <text evidence="7">The sequence shown here is derived from an EMBL/GenBank/DDBJ whole genome shotgun (WGS) entry which is preliminary data.</text>
</comment>
<reference evidence="8" key="1">
    <citation type="submission" date="2016-12" db="EMBL/GenBank/DDBJ databases">
        <authorList>
            <person name="Meng X."/>
        </authorList>
    </citation>
    <scope>NUCLEOTIDE SEQUENCE [LARGE SCALE GENOMIC DNA]</scope>
    <source>
        <strain evidence="8">DSM 19116</strain>
    </source>
</reference>
<dbReference type="Gene3D" id="2.60.120.10">
    <property type="entry name" value="Jelly Rolls"/>
    <property type="match status" value="1"/>
</dbReference>
<dbReference type="EMBL" id="MQVR01000066">
    <property type="protein sequence ID" value="OKL53367.1"/>
    <property type="molecule type" value="Genomic_DNA"/>
</dbReference>
<dbReference type="AlphaFoldDB" id="A0A1Q5Q0N7"/>
<dbReference type="OrthoDB" id="9803892at2"/>
<dbReference type="CDD" id="cd05254">
    <property type="entry name" value="dTDP_HR_like_SDR_e"/>
    <property type="match status" value="1"/>
</dbReference>
<evidence type="ECO:0000256" key="3">
    <source>
        <dbReference type="PIRSR" id="PIRSR600888-1"/>
    </source>
</evidence>
<dbReference type="InterPro" id="IPR005913">
    <property type="entry name" value="dTDP_dehydrorham_reduct"/>
</dbReference>
<dbReference type="Proteomes" id="UP000185628">
    <property type="component" value="Unassembled WGS sequence"/>
</dbReference>
<dbReference type="SUPFAM" id="SSF51735">
    <property type="entry name" value="NAD(P)-binding Rossmann-fold domains"/>
    <property type="match status" value="1"/>
</dbReference>
<evidence type="ECO:0000256" key="5">
    <source>
        <dbReference type="RuleBase" id="RU364082"/>
    </source>
</evidence>
<dbReference type="GO" id="GO:0019305">
    <property type="term" value="P:dTDP-rhamnose biosynthetic process"/>
    <property type="evidence" value="ECO:0007669"/>
    <property type="project" value="UniProtKB-UniPathway"/>
</dbReference>
<dbReference type="InterPro" id="IPR029903">
    <property type="entry name" value="RmlD-like-bd"/>
</dbReference>
<feature type="active site" description="Proton acceptor" evidence="3">
    <location>
        <position position="67"/>
    </location>
</feature>
<dbReference type="EC" id="1.1.1.133" evidence="5"/>
<dbReference type="RefSeq" id="WP_073717182.1">
    <property type="nucleotide sequence ID" value="NZ_MQVR01000066.1"/>
</dbReference>
<dbReference type="Pfam" id="PF00908">
    <property type="entry name" value="dTDP_sugar_isom"/>
    <property type="match status" value="1"/>
</dbReference>
<dbReference type="InterPro" id="IPR014710">
    <property type="entry name" value="RmlC-like_jellyroll"/>
</dbReference>
<dbReference type="InterPro" id="IPR036291">
    <property type="entry name" value="NAD(P)-bd_dom_sf"/>
</dbReference>
<evidence type="ECO:0000256" key="2">
    <source>
        <dbReference type="ARBA" id="ARBA00010944"/>
    </source>
</evidence>
<evidence type="ECO:0000256" key="1">
    <source>
        <dbReference type="ARBA" id="ARBA00010154"/>
    </source>
</evidence>
<evidence type="ECO:0000256" key="4">
    <source>
        <dbReference type="PIRSR" id="PIRSR600888-3"/>
    </source>
</evidence>
<keyword evidence="5" id="KW-0521">NADP</keyword>
<comment type="function">
    <text evidence="5">Catalyzes the reduction of dTDP-6-deoxy-L-lyxo-4-hexulose to yield dTDP-L-rhamnose.</text>
</comment>
<dbReference type="CDD" id="cd00438">
    <property type="entry name" value="cupin_RmlC"/>
    <property type="match status" value="1"/>
</dbReference>
<comment type="similarity">
    <text evidence="1">Belongs to the dTDP-4-dehydrorhamnose 3,5-epimerase family.</text>
</comment>
<gene>
    <name evidence="7" type="ORF">BSZ39_09935</name>
</gene>
<dbReference type="UniPathway" id="UPA00124"/>
<feature type="active site" description="Proton donor" evidence="3">
    <location>
        <position position="130"/>
    </location>
</feature>
<accession>A0A1Q5Q0N7</accession>
<feature type="domain" description="RmlD-like substrate binding" evidence="6">
    <location>
        <begin position="188"/>
        <end position="470"/>
    </location>
</feature>
<proteinExistence type="inferred from homology"/>
<feature type="site" description="Participates in a stacking interaction with the thymidine ring of dTDP-4-oxo-6-deoxyglucose" evidence="4">
    <location>
        <position position="136"/>
    </location>
</feature>
<dbReference type="GO" id="GO:0008830">
    <property type="term" value="F:dTDP-4-dehydrorhamnose 3,5-epimerase activity"/>
    <property type="evidence" value="ECO:0007669"/>
    <property type="project" value="InterPro"/>
</dbReference>
<organism evidence="7 8">
    <name type="scientific">Bowdeniella nasicola</name>
    <dbReference type="NCBI Taxonomy" id="208480"/>
    <lineage>
        <taxon>Bacteria</taxon>
        <taxon>Bacillati</taxon>
        <taxon>Actinomycetota</taxon>
        <taxon>Actinomycetes</taxon>
        <taxon>Actinomycetales</taxon>
        <taxon>Actinomycetaceae</taxon>
        <taxon>Bowdeniella</taxon>
    </lineage>
</organism>
<comment type="similarity">
    <text evidence="2 5">Belongs to the dTDP-4-dehydrorhamnose reductase family.</text>
</comment>
<dbReference type="InterPro" id="IPR000888">
    <property type="entry name" value="RmlC-like"/>
</dbReference>
<protein>
    <recommendedName>
        <fullName evidence="5">dTDP-4-dehydrorhamnose reductase</fullName>
        <ecNumber evidence="5">1.1.1.133</ecNumber>
    </recommendedName>
</protein>
<dbReference type="PANTHER" id="PTHR10491:SF4">
    <property type="entry name" value="METHIONINE ADENOSYLTRANSFERASE 2 SUBUNIT BETA"/>
    <property type="match status" value="1"/>
</dbReference>